<dbReference type="AlphaFoldDB" id="M0BRM3"/>
<dbReference type="EMBL" id="AOIQ01000006">
    <property type="protein sequence ID" value="ELZ13656.1"/>
    <property type="molecule type" value="Genomic_DNA"/>
</dbReference>
<evidence type="ECO:0000256" key="3">
    <source>
        <dbReference type="ARBA" id="ARBA00022679"/>
    </source>
</evidence>
<evidence type="ECO:0000313" key="7">
    <source>
        <dbReference type="Proteomes" id="UP000011560"/>
    </source>
</evidence>
<evidence type="ECO:0000256" key="4">
    <source>
        <dbReference type="SAM" id="MobiDB-lite"/>
    </source>
</evidence>
<protein>
    <submittedName>
        <fullName evidence="6">Glycosyl transferase family 2</fullName>
    </submittedName>
</protein>
<sequence length="298" mass="31782">MKLSVVLSTLNNRERLCGALDELATVLGADDEVIVVNGPSTDGTTGTIRARDDVDVLVEISERSLSVSRNAGLDHVRGDAVAFLDDACLVESGWRDGIETALSAGADVVTGPVTGNPDSSETMEVFAVAGRTVTPIPGNNVAFTVPVLDCLDGFDEYLDPGSTIDCAHRLAGGDFDVVSSGNMTARWAGESSEGEAPEWGKRYRSIGYRLAKNYGIHPAILARTLGRALLDGFDDARCVLRGETALTGWVRNGVDVTSNAIRGLRDGLKARYGGDSPRRNPRGVSSRQDRAVQVYDRR</sequence>
<dbReference type="CDD" id="cd00761">
    <property type="entry name" value="Glyco_tranf_GTA_type"/>
    <property type="match status" value="1"/>
</dbReference>
<keyword evidence="7" id="KW-1185">Reference proteome</keyword>
<gene>
    <name evidence="6" type="ORF">C479_02386</name>
</gene>
<dbReference type="PATRIC" id="fig|1227490.4.peg.486"/>
<dbReference type="InterPro" id="IPR029044">
    <property type="entry name" value="Nucleotide-diphossugar_trans"/>
</dbReference>
<keyword evidence="2" id="KW-0328">Glycosyltransferase</keyword>
<evidence type="ECO:0000313" key="6">
    <source>
        <dbReference type="EMBL" id="ELZ13656.1"/>
    </source>
</evidence>
<feature type="domain" description="Glycosyltransferase 2-like" evidence="5">
    <location>
        <begin position="4"/>
        <end position="119"/>
    </location>
</feature>
<evidence type="ECO:0000256" key="1">
    <source>
        <dbReference type="ARBA" id="ARBA00006739"/>
    </source>
</evidence>
<proteinExistence type="inferred from homology"/>
<evidence type="ECO:0000256" key="2">
    <source>
        <dbReference type="ARBA" id="ARBA00022676"/>
    </source>
</evidence>
<dbReference type="OrthoDB" id="196370at2157"/>
<evidence type="ECO:0000259" key="5">
    <source>
        <dbReference type="Pfam" id="PF00535"/>
    </source>
</evidence>
<dbReference type="PANTHER" id="PTHR43179">
    <property type="entry name" value="RHAMNOSYLTRANSFERASE WBBL"/>
    <property type="match status" value="1"/>
</dbReference>
<dbReference type="Pfam" id="PF00535">
    <property type="entry name" value="Glycos_transf_2"/>
    <property type="match status" value="1"/>
</dbReference>
<comment type="similarity">
    <text evidence="1">Belongs to the glycosyltransferase 2 family.</text>
</comment>
<dbReference type="PANTHER" id="PTHR43179:SF12">
    <property type="entry name" value="GALACTOFURANOSYLTRANSFERASE GLFT2"/>
    <property type="match status" value="1"/>
</dbReference>
<dbReference type="InterPro" id="IPR001173">
    <property type="entry name" value="Glyco_trans_2-like"/>
</dbReference>
<dbReference type="RefSeq" id="WP_007697291.1">
    <property type="nucleotide sequence ID" value="NZ_AOIQ01000006.1"/>
</dbReference>
<reference evidence="6 7" key="1">
    <citation type="journal article" date="2014" name="PLoS Genet.">
        <title>Phylogenetically driven sequencing of extremely halophilic archaea reveals strategies for static and dynamic osmo-response.</title>
        <authorList>
            <person name="Becker E.A."/>
            <person name="Seitzer P.M."/>
            <person name="Tritt A."/>
            <person name="Larsen D."/>
            <person name="Krusor M."/>
            <person name="Yao A.I."/>
            <person name="Wu D."/>
            <person name="Madern D."/>
            <person name="Eisen J.A."/>
            <person name="Darling A.E."/>
            <person name="Facciotti M.T."/>
        </authorList>
    </citation>
    <scope>NUCLEOTIDE SEQUENCE [LARGE SCALE GENOMIC DNA]</scope>
    <source>
        <strain evidence="6 7">JCM 14624</strain>
    </source>
</reference>
<dbReference type="Proteomes" id="UP000011560">
    <property type="component" value="Unassembled WGS sequence"/>
</dbReference>
<feature type="region of interest" description="Disordered" evidence="4">
    <location>
        <begin position="271"/>
        <end position="290"/>
    </location>
</feature>
<dbReference type="GO" id="GO:0016757">
    <property type="term" value="F:glycosyltransferase activity"/>
    <property type="evidence" value="ECO:0007669"/>
    <property type="project" value="UniProtKB-KW"/>
</dbReference>
<dbReference type="STRING" id="1227490.C479_02386"/>
<comment type="caution">
    <text evidence="6">The sequence shown here is derived from an EMBL/GenBank/DDBJ whole genome shotgun (WGS) entry which is preliminary data.</text>
</comment>
<organism evidence="6 7">
    <name type="scientific">Halovivax asiaticus JCM 14624</name>
    <dbReference type="NCBI Taxonomy" id="1227490"/>
    <lineage>
        <taxon>Archaea</taxon>
        <taxon>Methanobacteriati</taxon>
        <taxon>Methanobacteriota</taxon>
        <taxon>Stenosarchaea group</taxon>
        <taxon>Halobacteria</taxon>
        <taxon>Halobacteriales</taxon>
        <taxon>Natrialbaceae</taxon>
        <taxon>Halovivax</taxon>
    </lineage>
</organism>
<name>M0BRM3_9EURY</name>
<dbReference type="SUPFAM" id="SSF53448">
    <property type="entry name" value="Nucleotide-diphospho-sugar transferases"/>
    <property type="match status" value="1"/>
</dbReference>
<accession>M0BRM3</accession>
<dbReference type="Gene3D" id="3.90.550.10">
    <property type="entry name" value="Spore Coat Polysaccharide Biosynthesis Protein SpsA, Chain A"/>
    <property type="match status" value="1"/>
</dbReference>
<keyword evidence="3 6" id="KW-0808">Transferase</keyword>